<dbReference type="Proteomes" id="UP000490980">
    <property type="component" value="Unassembled WGS sequence"/>
</dbReference>
<name>A0A7X5ZJZ8_9GAMM</name>
<dbReference type="EMBL" id="JAARLZ010000010">
    <property type="protein sequence ID" value="NII08150.1"/>
    <property type="molecule type" value="Genomic_DNA"/>
</dbReference>
<feature type="signal peptide" evidence="1">
    <location>
        <begin position="1"/>
        <end position="20"/>
    </location>
</feature>
<dbReference type="AlphaFoldDB" id="A0A7X5ZJZ8"/>
<evidence type="ECO:0000256" key="1">
    <source>
        <dbReference type="SAM" id="SignalP"/>
    </source>
</evidence>
<sequence length="381" mass="41945">MKSLHWLALAACLSPVAATATTVSHPLTADVYRELLRFRTQPETAHAVPFGDAVLGTPGALKQLLQDPSSPYSERVDRPAFTNELWWEDFTYRMDPASGFSSVLDTLQWQFGLTKARPGMEVELTKTAASDFLGREAAANAIKAGVHPRIFMKAWDMNSSHITIAAQDALALQLLYEQMRNTPREKWGAHAIRPDVFRRYMKARSPDVISEADTRYLAALVTSALRSNGMSQGVNGVQQLPAAFRIARVAAAYKDARGYYNGRAYCVGDAPRSDLPKGPEALDDHAPLCFIAATDRAVLAWYREEARLELSGVRIHENQHTTWDKILYLFGVILPALDIAAFMELTEASVAHELAESAAIDAEEANAAAIRTERLICGVDA</sequence>
<reference evidence="2 3" key="1">
    <citation type="submission" date="2020-03" db="EMBL/GenBank/DDBJ databases">
        <authorList>
            <person name="Lai Q."/>
        </authorList>
    </citation>
    <scope>NUCLEOTIDE SEQUENCE [LARGE SCALE GENOMIC DNA]</scope>
    <source>
        <strain evidence="2 3">CCUG 25036</strain>
    </source>
</reference>
<gene>
    <name evidence="2" type="ORF">HBF25_17335</name>
</gene>
<evidence type="ECO:0000313" key="3">
    <source>
        <dbReference type="Proteomes" id="UP000490980"/>
    </source>
</evidence>
<keyword evidence="3" id="KW-1185">Reference proteome</keyword>
<proteinExistence type="predicted"/>
<organism evidence="2 3">
    <name type="scientific">Luteibacter anthropi</name>
    <dbReference type="NCBI Taxonomy" id="564369"/>
    <lineage>
        <taxon>Bacteria</taxon>
        <taxon>Pseudomonadati</taxon>
        <taxon>Pseudomonadota</taxon>
        <taxon>Gammaproteobacteria</taxon>
        <taxon>Lysobacterales</taxon>
        <taxon>Rhodanobacteraceae</taxon>
        <taxon>Luteibacter</taxon>
    </lineage>
</organism>
<accession>A0A7X5ZJZ8</accession>
<dbReference type="RefSeq" id="WP_166950611.1">
    <property type="nucleotide sequence ID" value="NZ_JAARLZ010000010.1"/>
</dbReference>
<protein>
    <submittedName>
        <fullName evidence="2">Uncharacterized protein</fullName>
    </submittedName>
</protein>
<comment type="caution">
    <text evidence="2">The sequence shown here is derived from an EMBL/GenBank/DDBJ whole genome shotgun (WGS) entry which is preliminary data.</text>
</comment>
<feature type="chain" id="PRO_5031280541" evidence="1">
    <location>
        <begin position="21"/>
        <end position="381"/>
    </location>
</feature>
<keyword evidence="1" id="KW-0732">Signal</keyword>
<evidence type="ECO:0000313" key="2">
    <source>
        <dbReference type="EMBL" id="NII08150.1"/>
    </source>
</evidence>